<dbReference type="Gene3D" id="3.40.50.720">
    <property type="entry name" value="NAD(P)-binding Rossmann-like Domain"/>
    <property type="match status" value="1"/>
</dbReference>
<evidence type="ECO:0000256" key="1">
    <source>
        <dbReference type="ARBA" id="ARBA00023002"/>
    </source>
</evidence>
<evidence type="ECO:0000259" key="2">
    <source>
        <dbReference type="SMART" id="SM00829"/>
    </source>
</evidence>
<sequence length="336" mass="35520">MGVQLVSREFRLAYRPVGEPKADVFTMVRTEVPEPGDGQIVVRNTWMSVDPWMRESMKGKVHLPPFDLDAPLPGLAVGEVVASRSAAIPVGATVSHFLGWREYAVVAAAEATVVDTDLAPAEAYLGVLGITGLTAYATLTEVAAVREGDVVFVSAAAGAVGSVAGQVARKLGAAKVIGSAGGPEKTRRLVTDFGYDEGIDYKAGPIAEQLAKAAPDGIDYYLDNVGGDHLEAAIGLLRERGRIAMVGAISSYNATEPPPGPRNLFDLAGKNASLHGMLIDAYLHLSPEWVRRGAEWLADGTLRNEQTVFEGLEQAPAAFLSLMRGANIGKMLVRIG</sequence>
<dbReference type="InterPro" id="IPR045010">
    <property type="entry name" value="MDR_fam"/>
</dbReference>
<evidence type="ECO:0000313" key="3">
    <source>
        <dbReference type="EMBL" id="GAA4099088.1"/>
    </source>
</evidence>
<name>A0ABP7WX66_9ACTN</name>
<dbReference type="InterPro" id="IPR011032">
    <property type="entry name" value="GroES-like_sf"/>
</dbReference>
<dbReference type="CDD" id="cd05288">
    <property type="entry name" value="PGDH"/>
    <property type="match status" value="1"/>
</dbReference>
<reference evidence="4" key="1">
    <citation type="journal article" date="2019" name="Int. J. Syst. Evol. Microbiol.">
        <title>The Global Catalogue of Microorganisms (GCM) 10K type strain sequencing project: providing services to taxonomists for standard genome sequencing and annotation.</title>
        <authorList>
            <consortium name="The Broad Institute Genomics Platform"/>
            <consortium name="The Broad Institute Genome Sequencing Center for Infectious Disease"/>
            <person name="Wu L."/>
            <person name="Ma J."/>
        </authorList>
    </citation>
    <scope>NUCLEOTIDE SEQUENCE [LARGE SCALE GENOMIC DNA]</scope>
    <source>
        <strain evidence="4">JCM 16702</strain>
    </source>
</reference>
<accession>A0ABP7WX66</accession>
<keyword evidence="1" id="KW-0560">Oxidoreductase</keyword>
<dbReference type="InterPro" id="IPR041694">
    <property type="entry name" value="ADH_N_2"/>
</dbReference>
<proteinExistence type="predicted"/>
<dbReference type="PANTHER" id="PTHR43205">
    <property type="entry name" value="PROSTAGLANDIN REDUCTASE"/>
    <property type="match status" value="1"/>
</dbReference>
<dbReference type="SMART" id="SM00829">
    <property type="entry name" value="PKS_ER"/>
    <property type="match status" value="1"/>
</dbReference>
<dbReference type="EMBL" id="BAAAZG010000059">
    <property type="protein sequence ID" value="GAA4099088.1"/>
    <property type="molecule type" value="Genomic_DNA"/>
</dbReference>
<dbReference type="PANTHER" id="PTHR43205:SF7">
    <property type="entry name" value="PROSTAGLANDIN REDUCTASE 1"/>
    <property type="match status" value="1"/>
</dbReference>
<dbReference type="SUPFAM" id="SSF51735">
    <property type="entry name" value="NAD(P)-binding Rossmann-fold domains"/>
    <property type="match status" value="1"/>
</dbReference>
<evidence type="ECO:0000313" key="4">
    <source>
        <dbReference type="Proteomes" id="UP001500683"/>
    </source>
</evidence>
<dbReference type="RefSeq" id="WP_344957059.1">
    <property type="nucleotide sequence ID" value="NZ_BAAAZG010000059.1"/>
</dbReference>
<organism evidence="3 4">
    <name type="scientific">Actinomadura miaoliensis</name>
    <dbReference type="NCBI Taxonomy" id="430685"/>
    <lineage>
        <taxon>Bacteria</taxon>
        <taxon>Bacillati</taxon>
        <taxon>Actinomycetota</taxon>
        <taxon>Actinomycetes</taxon>
        <taxon>Streptosporangiales</taxon>
        <taxon>Thermomonosporaceae</taxon>
        <taxon>Actinomadura</taxon>
    </lineage>
</organism>
<dbReference type="InterPro" id="IPR020843">
    <property type="entry name" value="ER"/>
</dbReference>
<dbReference type="Gene3D" id="3.90.180.10">
    <property type="entry name" value="Medium-chain alcohol dehydrogenases, catalytic domain"/>
    <property type="match status" value="1"/>
</dbReference>
<feature type="domain" description="Enoyl reductase (ER)" evidence="2">
    <location>
        <begin position="18"/>
        <end position="333"/>
    </location>
</feature>
<dbReference type="InterPro" id="IPR036291">
    <property type="entry name" value="NAD(P)-bd_dom_sf"/>
</dbReference>
<dbReference type="Pfam" id="PF16884">
    <property type="entry name" value="ADH_N_2"/>
    <property type="match status" value="1"/>
</dbReference>
<comment type="caution">
    <text evidence="3">The sequence shown here is derived from an EMBL/GenBank/DDBJ whole genome shotgun (WGS) entry which is preliminary data.</text>
</comment>
<keyword evidence="4" id="KW-1185">Reference proteome</keyword>
<dbReference type="Proteomes" id="UP001500683">
    <property type="component" value="Unassembled WGS sequence"/>
</dbReference>
<protein>
    <submittedName>
        <fullName evidence="3">NADP-dependent oxidoreductase</fullName>
    </submittedName>
</protein>
<dbReference type="SUPFAM" id="SSF50129">
    <property type="entry name" value="GroES-like"/>
    <property type="match status" value="1"/>
</dbReference>
<dbReference type="InterPro" id="IPR013149">
    <property type="entry name" value="ADH-like_C"/>
</dbReference>
<gene>
    <name evidence="3" type="ORF">GCM10022214_74800</name>
</gene>
<dbReference type="Pfam" id="PF00107">
    <property type="entry name" value="ADH_zinc_N"/>
    <property type="match status" value="1"/>
</dbReference>